<keyword evidence="3 5" id="KW-0418">Kinase</keyword>
<reference evidence="5 7" key="1">
    <citation type="submission" date="2017-02" db="EMBL/GenBank/DDBJ databases">
        <authorList>
            <person name="Varghese N."/>
            <person name="Submissions S."/>
        </authorList>
    </citation>
    <scope>NUCLEOTIDE SEQUENCE [LARGE SCALE GENOMIC DNA]</scope>
    <source>
        <strain evidence="5 7">DSM 16775</strain>
    </source>
</reference>
<keyword evidence="7" id="KW-1185">Reference proteome</keyword>
<dbReference type="EMBL" id="UAVR01000024">
    <property type="protein sequence ID" value="SQA92649.1"/>
    <property type="molecule type" value="Genomic_DNA"/>
</dbReference>
<evidence type="ECO:0000256" key="2">
    <source>
        <dbReference type="ARBA" id="ARBA00022679"/>
    </source>
</evidence>
<organism evidence="6 8">
    <name type="scientific">Chryseobacterium balustinum</name>
    <dbReference type="NCBI Taxonomy" id="246"/>
    <lineage>
        <taxon>Bacteria</taxon>
        <taxon>Pseudomonadati</taxon>
        <taxon>Bacteroidota</taxon>
        <taxon>Flavobacteriia</taxon>
        <taxon>Flavobacteriales</taxon>
        <taxon>Weeksellaceae</taxon>
        <taxon>Chryseobacterium group</taxon>
        <taxon>Chryseobacterium</taxon>
    </lineage>
</organism>
<evidence type="ECO:0000256" key="1">
    <source>
        <dbReference type="ARBA" id="ARBA00010164"/>
    </source>
</evidence>
<sequence>MELKITNCPGSLKEGFSSYSKPVLKKMFNGQKISPILPYLSPTSAEEKEIFNENQTHISISGFQEKYSLILDGKNLRLTHKDEHGQYILKPISDLPKNKEYAPANEHLTMQIAQQVFKMEVAENALIFFADGSPAYITKRFDRLDNTSLVESKKENKLAVEDFASLLQKSPPTHGEQYKYEGSYFELFEGLKKYIPAWKVEAPKLFTLILFNYLFSNGDAHLKNFSIIETQQGDYKLSPAYDLLNTRIHIEDSKFALKEGLLPKSISKGNDLEQFILLAEKAEIPQKTIMKIISNLTSSHEKIGQLTDHSFLSEKLKRNYLQAYQGRLNRLKKDMS</sequence>
<evidence type="ECO:0000313" key="8">
    <source>
        <dbReference type="Proteomes" id="UP000251937"/>
    </source>
</evidence>
<evidence type="ECO:0000313" key="5">
    <source>
        <dbReference type="EMBL" id="SKC04366.1"/>
    </source>
</evidence>
<name>A0AAX2IR55_9FLAO</name>
<dbReference type="PANTHER" id="PTHR37419">
    <property type="entry name" value="SERINE/THREONINE-PROTEIN KINASE TOXIN HIPA"/>
    <property type="match status" value="1"/>
</dbReference>
<dbReference type="RefSeq" id="WP_164463391.1">
    <property type="nucleotide sequence ID" value="NZ_CP033934.1"/>
</dbReference>
<evidence type="ECO:0000313" key="7">
    <source>
        <dbReference type="Proteomes" id="UP000190669"/>
    </source>
</evidence>
<dbReference type="GO" id="GO:0004674">
    <property type="term" value="F:protein serine/threonine kinase activity"/>
    <property type="evidence" value="ECO:0007669"/>
    <property type="project" value="TreeGrafter"/>
</dbReference>
<dbReference type="Pfam" id="PF07804">
    <property type="entry name" value="HipA_C"/>
    <property type="match status" value="1"/>
</dbReference>
<dbReference type="AlphaFoldDB" id="A0AAX2IR55"/>
<accession>A0AAX2IR55</accession>
<dbReference type="Gene3D" id="1.10.1070.20">
    <property type="match status" value="1"/>
</dbReference>
<comment type="similarity">
    <text evidence="1">Belongs to the HipA Ser/Thr kinase family.</text>
</comment>
<evidence type="ECO:0000256" key="3">
    <source>
        <dbReference type="ARBA" id="ARBA00022777"/>
    </source>
</evidence>
<dbReference type="Proteomes" id="UP000251937">
    <property type="component" value="Unassembled WGS sequence"/>
</dbReference>
<feature type="domain" description="HipA-like C-terminal" evidence="4">
    <location>
        <begin position="58"/>
        <end position="298"/>
    </location>
</feature>
<reference evidence="6 8" key="2">
    <citation type="submission" date="2018-06" db="EMBL/GenBank/DDBJ databases">
        <authorList>
            <consortium name="Pathogen Informatics"/>
            <person name="Doyle S."/>
        </authorList>
    </citation>
    <scope>NUCLEOTIDE SEQUENCE [LARGE SCALE GENOMIC DNA]</scope>
    <source>
        <strain evidence="6 8">NCTC11212</strain>
    </source>
</reference>
<evidence type="ECO:0000259" key="4">
    <source>
        <dbReference type="Pfam" id="PF07804"/>
    </source>
</evidence>
<dbReference type="PANTHER" id="PTHR37419:SF1">
    <property type="entry name" value="SERINE_THREONINE-PROTEIN KINASE TOXIN HIPA"/>
    <property type="match status" value="1"/>
</dbReference>
<keyword evidence="2" id="KW-0808">Transferase</keyword>
<dbReference type="GO" id="GO:0005829">
    <property type="term" value="C:cytosol"/>
    <property type="evidence" value="ECO:0007669"/>
    <property type="project" value="TreeGrafter"/>
</dbReference>
<dbReference type="InterPro" id="IPR052028">
    <property type="entry name" value="HipA_Ser/Thr_kinase"/>
</dbReference>
<dbReference type="EMBL" id="FUZE01000023">
    <property type="protein sequence ID" value="SKC04366.1"/>
    <property type="molecule type" value="Genomic_DNA"/>
</dbReference>
<dbReference type="Proteomes" id="UP000190669">
    <property type="component" value="Unassembled WGS sequence"/>
</dbReference>
<proteinExistence type="inferred from homology"/>
<comment type="caution">
    <text evidence="6">The sequence shown here is derived from an EMBL/GenBank/DDBJ whole genome shotgun (WGS) entry which is preliminary data.</text>
</comment>
<gene>
    <name evidence="6" type="ORF">NCTC11212_04194</name>
    <name evidence="5" type="ORF">SAMN05421800_12332</name>
</gene>
<dbReference type="InterPro" id="IPR012893">
    <property type="entry name" value="HipA-like_C"/>
</dbReference>
<evidence type="ECO:0000313" key="6">
    <source>
        <dbReference type="EMBL" id="SQA92649.1"/>
    </source>
</evidence>
<protein>
    <submittedName>
        <fullName evidence="5">Serine/threonine-protein kinase HipA</fullName>
    </submittedName>
    <submittedName>
        <fullName evidence="6">Uncharacterized protein related to capsule biosynthesis enzymes</fullName>
    </submittedName>
</protein>